<keyword evidence="2 7" id="KW-0813">Transport</keyword>
<dbReference type="Pfam" id="PF00528">
    <property type="entry name" value="BPD_transp_1"/>
    <property type="match status" value="1"/>
</dbReference>
<dbReference type="EMBL" id="CP011393">
    <property type="protein sequence ID" value="ANE41579.1"/>
    <property type="molecule type" value="Genomic_DNA"/>
</dbReference>
<evidence type="ECO:0000313" key="9">
    <source>
        <dbReference type="EMBL" id="ANE41579.1"/>
    </source>
</evidence>
<keyword evidence="6 7" id="KW-0472">Membrane</keyword>
<dbReference type="OrthoDB" id="9771544at2"/>
<reference evidence="9 10" key="1">
    <citation type="submission" date="2014-08" db="EMBL/GenBank/DDBJ databases">
        <title>Fervidobacterium pennivorans DYC genome.</title>
        <authorList>
            <person name="Wushke S."/>
        </authorList>
    </citation>
    <scope>NUCLEOTIDE SEQUENCE [LARGE SCALE GENOMIC DNA]</scope>
    <source>
        <strain evidence="9 10">DYC</strain>
    </source>
</reference>
<feature type="transmembrane region" description="Helical" evidence="7">
    <location>
        <begin position="72"/>
        <end position="97"/>
    </location>
</feature>
<name>A0A172T3I2_FERPE</name>
<dbReference type="KEGG" id="fng:JM64_06110"/>
<gene>
    <name evidence="9" type="ORF">JM64_06110</name>
</gene>
<organism evidence="9 10">
    <name type="scientific">Fervidobacterium pennivorans</name>
    <dbReference type="NCBI Taxonomy" id="93466"/>
    <lineage>
        <taxon>Bacteria</taxon>
        <taxon>Thermotogati</taxon>
        <taxon>Thermotogota</taxon>
        <taxon>Thermotogae</taxon>
        <taxon>Thermotogales</taxon>
        <taxon>Fervidobacteriaceae</taxon>
        <taxon>Fervidobacterium</taxon>
    </lineage>
</organism>
<comment type="similarity">
    <text evidence="7">Belongs to the binding-protein-dependent transport system permease family.</text>
</comment>
<evidence type="ECO:0000256" key="6">
    <source>
        <dbReference type="ARBA" id="ARBA00023136"/>
    </source>
</evidence>
<evidence type="ECO:0000256" key="7">
    <source>
        <dbReference type="RuleBase" id="RU363032"/>
    </source>
</evidence>
<dbReference type="SUPFAM" id="SSF161098">
    <property type="entry name" value="MetI-like"/>
    <property type="match status" value="1"/>
</dbReference>
<dbReference type="CDD" id="cd06261">
    <property type="entry name" value="TM_PBP2"/>
    <property type="match status" value="1"/>
</dbReference>
<protein>
    <submittedName>
        <fullName evidence="9">Sugar ABC transporter permease</fullName>
    </submittedName>
</protein>
<accession>A0A172T3I2</accession>
<evidence type="ECO:0000256" key="5">
    <source>
        <dbReference type="ARBA" id="ARBA00022989"/>
    </source>
</evidence>
<feature type="transmembrane region" description="Helical" evidence="7">
    <location>
        <begin position="140"/>
        <end position="158"/>
    </location>
</feature>
<feature type="transmembrane region" description="Helical" evidence="7">
    <location>
        <begin position="195"/>
        <end position="216"/>
    </location>
</feature>
<dbReference type="InterPro" id="IPR035906">
    <property type="entry name" value="MetI-like_sf"/>
</dbReference>
<dbReference type="PROSITE" id="PS50928">
    <property type="entry name" value="ABC_TM1"/>
    <property type="match status" value="1"/>
</dbReference>
<dbReference type="GO" id="GO:0005886">
    <property type="term" value="C:plasma membrane"/>
    <property type="evidence" value="ECO:0007669"/>
    <property type="project" value="UniProtKB-SubCell"/>
</dbReference>
<dbReference type="PATRIC" id="fig|93466.3.peg.1298"/>
<evidence type="ECO:0000256" key="4">
    <source>
        <dbReference type="ARBA" id="ARBA00022692"/>
    </source>
</evidence>
<feature type="transmembrane region" description="Helical" evidence="7">
    <location>
        <begin position="109"/>
        <end position="134"/>
    </location>
</feature>
<dbReference type="PANTHER" id="PTHR43744">
    <property type="entry name" value="ABC TRANSPORTER PERMEASE PROTEIN MG189-RELATED-RELATED"/>
    <property type="match status" value="1"/>
</dbReference>
<dbReference type="AlphaFoldDB" id="A0A172T3I2"/>
<evidence type="ECO:0000256" key="3">
    <source>
        <dbReference type="ARBA" id="ARBA00022475"/>
    </source>
</evidence>
<keyword evidence="3" id="KW-1003">Cell membrane</keyword>
<dbReference type="InterPro" id="IPR000515">
    <property type="entry name" value="MetI-like"/>
</dbReference>
<dbReference type="Proteomes" id="UP000077096">
    <property type="component" value="Chromosome"/>
</dbReference>
<proteinExistence type="inferred from homology"/>
<dbReference type="Gene3D" id="1.10.3720.10">
    <property type="entry name" value="MetI-like"/>
    <property type="match status" value="1"/>
</dbReference>
<dbReference type="GO" id="GO:0055085">
    <property type="term" value="P:transmembrane transport"/>
    <property type="evidence" value="ECO:0007669"/>
    <property type="project" value="InterPro"/>
</dbReference>
<feature type="domain" description="ABC transmembrane type-1" evidence="8">
    <location>
        <begin position="72"/>
        <end position="261"/>
    </location>
</feature>
<evidence type="ECO:0000259" key="8">
    <source>
        <dbReference type="PROSITE" id="PS50928"/>
    </source>
</evidence>
<evidence type="ECO:0000256" key="2">
    <source>
        <dbReference type="ARBA" id="ARBA00022448"/>
    </source>
</evidence>
<feature type="transmembrane region" description="Helical" evidence="7">
    <location>
        <begin position="236"/>
        <end position="261"/>
    </location>
</feature>
<keyword evidence="4 7" id="KW-0812">Transmembrane</keyword>
<evidence type="ECO:0000313" key="10">
    <source>
        <dbReference type="Proteomes" id="UP000077096"/>
    </source>
</evidence>
<feature type="transmembrane region" description="Helical" evidence="7">
    <location>
        <begin position="7"/>
        <end position="27"/>
    </location>
</feature>
<evidence type="ECO:0000256" key="1">
    <source>
        <dbReference type="ARBA" id="ARBA00004651"/>
    </source>
</evidence>
<dbReference type="PANTHER" id="PTHR43744:SF12">
    <property type="entry name" value="ABC TRANSPORTER PERMEASE PROTEIN MG189-RELATED"/>
    <property type="match status" value="1"/>
</dbReference>
<comment type="subcellular location">
    <subcellularLocation>
        <location evidence="1 7">Cell membrane</location>
        <topology evidence="1 7">Multi-pass membrane protein</topology>
    </subcellularLocation>
</comment>
<keyword evidence="5 7" id="KW-1133">Transmembrane helix</keyword>
<sequence length="274" mass="31969">MKREKITSYIITFVLLFLAIVWIYPYLWLLISSFKPAEDIFTTFLPKRLTLEHYRFIFVMANRFERPFVRAFFNSLFISSTVTFSVIFTSMLIGYAISRIRFKIGKAVFNFIIYQMLFPGFMFMIPMFILIRAFGWLNTYQALIVPSLTSSWGIFMFAQNFKSIPQDYIDAAKIDGANNFWIVLRIMLPLSRSTASIVGLFTFIGVWDNFLWPLMVMKDYKKMPLSVLLASFNHEYASYIGPVLAGAVIQTIPMVIIFLLLRNYFLQGISMSLR</sequence>